<dbReference type="Proteomes" id="UP000320762">
    <property type="component" value="Unassembled WGS sequence"/>
</dbReference>
<feature type="compositionally biased region" description="Low complexity" evidence="1">
    <location>
        <begin position="66"/>
        <end position="138"/>
    </location>
</feature>
<accession>A0A550D0D0</accession>
<feature type="compositionally biased region" description="Gly residues" evidence="1">
    <location>
        <begin position="44"/>
        <end position="65"/>
    </location>
</feature>
<name>A0A550D0D0_9AGAR</name>
<evidence type="ECO:0000313" key="3">
    <source>
        <dbReference type="Proteomes" id="UP000320762"/>
    </source>
</evidence>
<feature type="region of interest" description="Disordered" evidence="1">
    <location>
        <begin position="1"/>
        <end position="167"/>
    </location>
</feature>
<organism evidence="2 3">
    <name type="scientific">Schizophyllum amplum</name>
    <dbReference type="NCBI Taxonomy" id="97359"/>
    <lineage>
        <taxon>Eukaryota</taxon>
        <taxon>Fungi</taxon>
        <taxon>Dikarya</taxon>
        <taxon>Basidiomycota</taxon>
        <taxon>Agaricomycotina</taxon>
        <taxon>Agaricomycetes</taxon>
        <taxon>Agaricomycetidae</taxon>
        <taxon>Agaricales</taxon>
        <taxon>Schizophyllaceae</taxon>
        <taxon>Schizophyllum</taxon>
    </lineage>
</organism>
<sequence length="376" mass="36571">MFIPFLSAKADALAPRSPKGGGGHSSSSSSGKGGSSSSGKTGSSSGGKTGSSSGGKTGSSSGGKTGSSSGSSSSSSSSGKTGSSSGSSSSSSSGGKTGSSSGSSSSSSSGGKSGSSSGTSSSSSSSKSISFPGSGSKSATMYGNGGGSKSTISSGGFAGRTQGGGTRSQIYGTSAYGSGYAGYSGRNVAGRNFPYYYWPLVFAGSYGAVHYIEESRDEYGSPSNTSRPGGALTKVSVASASGNTTLWVIADNSTSTSLVDALYDSCASSLSNTTSRTPTAFNDTPRAESVVQYYRASSVALTLDGYNDSAVLSADVNATATPLPEWRDTGMLDCVNETIGAAVPLVDANGALTGVSTGVGTSALAVVLLSLVSSWF</sequence>
<feature type="compositionally biased region" description="Gly residues" evidence="1">
    <location>
        <begin position="156"/>
        <end position="166"/>
    </location>
</feature>
<reference evidence="2 3" key="1">
    <citation type="journal article" date="2019" name="New Phytol.">
        <title>Comparative genomics reveals unique wood-decay strategies and fruiting body development in the Schizophyllaceae.</title>
        <authorList>
            <person name="Almasi E."/>
            <person name="Sahu N."/>
            <person name="Krizsan K."/>
            <person name="Balint B."/>
            <person name="Kovacs G.M."/>
            <person name="Kiss B."/>
            <person name="Cseklye J."/>
            <person name="Drula E."/>
            <person name="Henrissat B."/>
            <person name="Nagy I."/>
            <person name="Chovatia M."/>
            <person name="Adam C."/>
            <person name="LaButti K."/>
            <person name="Lipzen A."/>
            <person name="Riley R."/>
            <person name="Grigoriev I.V."/>
            <person name="Nagy L.G."/>
        </authorList>
    </citation>
    <scope>NUCLEOTIDE SEQUENCE [LARGE SCALE GENOMIC DNA]</scope>
    <source>
        <strain evidence="2 3">NL-1724</strain>
    </source>
</reference>
<dbReference type="OrthoDB" id="3365917at2759"/>
<evidence type="ECO:0000313" key="2">
    <source>
        <dbReference type="EMBL" id="TRM70489.1"/>
    </source>
</evidence>
<evidence type="ECO:0000256" key="1">
    <source>
        <dbReference type="SAM" id="MobiDB-lite"/>
    </source>
</evidence>
<keyword evidence="3" id="KW-1185">Reference proteome</keyword>
<gene>
    <name evidence="2" type="ORF">BD626DRAFT_29583</name>
</gene>
<dbReference type="STRING" id="97359.A0A550D0D0"/>
<dbReference type="AlphaFoldDB" id="A0A550D0D0"/>
<protein>
    <submittedName>
        <fullName evidence="2">Uncharacterized protein</fullName>
    </submittedName>
</protein>
<comment type="caution">
    <text evidence="2">The sequence shown here is derived from an EMBL/GenBank/DDBJ whole genome shotgun (WGS) entry which is preliminary data.</text>
</comment>
<proteinExistence type="predicted"/>
<dbReference type="EMBL" id="VDMD01000001">
    <property type="protein sequence ID" value="TRM70489.1"/>
    <property type="molecule type" value="Genomic_DNA"/>
</dbReference>